<name>A0ACA9R3J8_9GLOM</name>
<reference evidence="1" key="1">
    <citation type="submission" date="2021-06" db="EMBL/GenBank/DDBJ databases">
        <authorList>
            <person name="Kallberg Y."/>
            <person name="Tangrot J."/>
            <person name="Rosling A."/>
        </authorList>
    </citation>
    <scope>NUCLEOTIDE SEQUENCE</scope>
    <source>
        <strain evidence="1">CL356</strain>
    </source>
</reference>
<feature type="non-terminal residue" evidence="1">
    <location>
        <position position="175"/>
    </location>
</feature>
<gene>
    <name evidence="1" type="ORF">ACOLOM_LOCUS14064</name>
</gene>
<sequence length="175" mass="18706">TGASGSLNKDVQVGNIGVLIDHISIPSFAGINPLSGPNLSMFGPRFLALSDAYDYDLRVKAFKAAEILNFPKDILKETVYCYLGGPTYETRAEAKLLSSLGADIVGMSTVPEIVVARHSGIRVLGLSLITNMVVIGNAKSANPATRNAYVTDEPPVNHEEVIAVGEKRASDMRNF</sequence>
<accession>A0ACA9R3J8</accession>
<organism evidence="1 2">
    <name type="scientific">Acaulospora colombiana</name>
    <dbReference type="NCBI Taxonomy" id="27376"/>
    <lineage>
        <taxon>Eukaryota</taxon>
        <taxon>Fungi</taxon>
        <taxon>Fungi incertae sedis</taxon>
        <taxon>Mucoromycota</taxon>
        <taxon>Glomeromycotina</taxon>
        <taxon>Glomeromycetes</taxon>
        <taxon>Diversisporales</taxon>
        <taxon>Acaulosporaceae</taxon>
        <taxon>Acaulospora</taxon>
    </lineage>
</organism>
<evidence type="ECO:0000313" key="1">
    <source>
        <dbReference type="EMBL" id="CAG8775544.1"/>
    </source>
</evidence>
<dbReference type="EMBL" id="CAJVPT010067835">
    <property type="protein sequence ID" value="CAG8775544.1"/>
    <property type="molecule type" value="Genomic_DNA"/>
</dbReference>
<dbReference type="Proteomes" id="UP000789525">
    <property type="component" value="Unassembled WGS sequence"/>
</dbReference>
<protein>
    <submittedName>
        <fullName evidence="1">13780_t:CDS:1</fullName>
    </submittedName>
</protein>
<keyword evidence="2" id="KW-1185">Reference proteome</keyword>
<evidence type="ECO:0000313" key="2">
    <source>
        <dbReference type="Proteomes" id="UP000789525"/>
    </source>
</evidence>
<feature type="non-terminal residue" evidence="1">
    <location>
        <position position="1"/>
    </location>
</feature>
<proteinExistence type="predicted"/>
<comment type="caution">
    <text evidence="1">The sequence shown here is derived from an EMBL/GenBank/DDBJ whole genome shotgun (WGS) entry which is preliminary data.</text>
</comment>